<evidence type="ECO:0000256" key="4">
    <source>
        <dbReference type="ARBA" id="ARBA00022692"/>
    </source>
</evidence>
<dbReference type="InterPro" id="IPR036640">
    <property type="entry name" value="ABC1_TM_sf"/>
</dbReference>
<feature type="domain" description="ABC transporter" evidence="11">
    <location>
        <begin position="401"/>
        <end position="644"/>
    </location>
</feature>
<keyword evidence="6" id="KW-0067">ATP-binding</keyword>
<proteinExistence type="predicted"/>
<dbReference type="GO" id="GO:0005524">
    <property type="term" value="F:ATP binding"/>
    <property type="evidence" value="ECO:0007669"/>
    <property type="project" value="UniProtKB-KW"/>
</dbReference>
<keyword evidence="8 10" id="KW-0472">Membrane</keyword>
<dbReference type="Proteomes" id="UP000225766">
    <property type="component" value="Unassembled WGS sequence"/>
</dbReference>
<feature type="compositionally biased region" description="Acidic residues" evidence="9">
    <location>
        <begin position="381"/>
        <end position="405"/>
    </location>
</feature>
<keyword evidence="7 10" id="KW-1133">Transmembrane helix</keyword>
<feature type="transmembrane region" description="Helical" evidence="10">
    <location>
        <begin position="268"/>
        <end position="292"/>
    </location>
</feature>
<evidence type="ECO:0000259" key="12">
    <source>
        <dbReference type="PROSITE" id="PS50929"/>
    </source>
</evidence>
<feature type="transmembrane region" description="Helical" evidence="10">
    <location>
        <begin position="80"/>
        <end position="98"/>
    </location>
</feature>
<feature type="region of interest" description="Disordered" evidence="9">
    <location>
        <begin position="379"/>
        <end position="416"/>
    </location>
</feature>
<feature type="transmembrane region" description="Helical" evidence="10">
    <location>
        <begin position="175"/>
        <end position="198"/>
    </location>
</feature>
<keyword evidence="4 10" id="KW-0812">Transmembrane</keyword>
<dbReference type="Pfam" id="PF00664">
    <property type="entry name" value="ABC_membrane"/>
    <property type="match status" value="1"/>
</dbReference>
<evidence type="ECO:0000256" key="9">
    <source>
        <dbReference type="SAM" id="MobiDB-lite"/>
    </source>
</evidence>
<dbReference type="InterPro" id="IPR003593">
    <property type="entry name" value="AAA+_ATPase"/>
</dbReference>
<feature type="transmembrane region" description="Helical" evidence="10">
    <location>
        <begin position="149"/>
        <end position="169"/>
    </location>
</feature>
<accession>A0A2C1LWH2</accession>
<evidence type="ECO:0000256" key="2">
    <source>
        <dbReference type="ARBA" id="ARBA00022448"/>
    </source>
</evidence>
<evidence type="ECO:0000256" key="3">
    <source>
        <dbReference type="ARBA" id="ARBA00022475"/>
    </source>
</evidence>
<dbReference type="SUPFAM" id="SSF90123">
    <property type="entry name" value="ABC transporter transmembrane region"/>
    <property type="match status" value="1"/>
</dbReference>
<reference evidence="13 14" key="1">
    <citation type="submission" date="2017-09" db="EMBL/GenBank/DDBJ databases">
        <title>Large-scale bioinformatics analysis of Bacillus genomes uncovers conserved roles of natural products in bacterial physiology.</title>
        <authorList>
            <consortium name="Agbiome Team Llc"/>
            <person name="Bleich R.M."/>
            <person name="Grubbs K.J."/>
            <person name="Santa Maria K.C."/>
            <person name="Allen S.E."/>
            <person name="Farag S."/>
            <person name="Shank E.A."/>
            <person name="Bowers A."/>
        </authorList>
    </citation>
    <scope>NUCLEOTIDE SEQUENCE [LARGE SCALE GENOMIC DNA]</scope>
    <source>
        <strain evidence="13 14">AFS040105</strain>
    </source>
</reference>
<evidence type="ECO:0000313" key="14">
    <source>
        <dbReference type="Proteomes" id="UP000225766"/>
    </source>
</evidence>
<name>A0A2C1LWH2_BACCE</name>
<dbReference type="SMART" id="SM00382">
    <property type="entry name" value="AAA"/>
    <property type="match status" value="1"/>
</dbReference>
<dbReference type="GO" id="GO:0005886">
    <property type="term" value="C:plasma membrane"/>
    <property type="evidence" value="ECO:0007669"/>
    <property type="project" value="UniProtKB-SubCell"/>
</dbReference>
<evidence type="ECO:0000256" key="10">
    <source>
        <dbReference type="SAM" id="Phobius"/>
    </source>
</evidence>
<comment type="caution">
    <text evidence="13">The sequence shown here is derived from an EMBL/GenBank/DDBJ whole genome shotgun (WGS) entry which is preliminary data.</text>
</comment>
<evidence type="ECO:0000256" key="8">
    <source>
        <dbReference type="ARBA" id="ARBA00023136"/>
    </source>
</evidence>
<keyword evidence="2" id="KW-0813">Transport</keyword>
<dbReference type="PROSITE" id="PS50929">
    <property type="entry name" value="ABC_TM1F"/>
    <property type="match status" value="1"/>
</dbReference>
<dbReference type="Gene3D" id="1.20.1560.10">
    <property type="entry name" value="ABC transporter type 1, transmembrane domain"/>
    <property type="match status" value="1"/>
</dbReference>
<protein>
    <submittedName>
        <fullName evidence="13">ABC transporter</fullName>
    </submittedName>
</protein>
<evidence type="ECO:0000259" key="11">
    <source>
        <dbReference type="PROSITE" id="PS50893"/>
    </source>
</evidence>
<dbReference type="InterPro" id="IPR039421">
    <property type="entry name" value="Type_1_exporter"/>
</dbReference>
<feature type="transmembrane region" description="Helical" evidence="10">
    <location>
        <begin position="34"/>
        <end position="60"/>
    </location>
</feature>
<dbReference type="InterPro" id="IPR003439">
    <property type="entry name" value="ABC_transporter-like_ATP-bd"/>
</dbReference>
<dbReference type="Gene3D" id="3.40.50.300">
    <property type="entry name" value="P-loop containing nucleotide triphosphate hydrolases"/>
    <property type="match status" value="1"/>
</dbReference>
<dbReference type="GO" id="GO:0015421">
    <property type="term" value="F:ABC-type oligopeptide transporter activity"/>
    <property type="evidence" value="ECO:0007669"/>
    <property type="project" value="TreeGrafter"/>
</dbReference>
<dbReference type="SUPFAM" id="SSF52540">
    <property type="entry name" value="P-loop containing nucleoside triphosphate hydrolases"/>
    <property type="match status" value="1"/>
</dbReference>
<dbReference type="Pfam" id="PF00005">
    <property type="entry name" value="ABC_tran"/>
    <property type="match status" value="1"/>
</dbReference>
<organism evidence="13 14">
    <name type="scientific">Bacillus cereus</name>
    <dbReference type="NCBI Taxonomy" id="1396"/>
    <lineage>
        <taxon>Bacteria</taxon>
        <taxon>Bacillati</taxon>
        <taxon>Bacillota</taxon>
        <taxon>Bacilli</taxon>
        <taxon>Bacillales</taxon>
        <taxon>Bacillaceae</taxon>
        <taxon>Bacillus</taxon>
        <taxon>Bacillus cereus group</taxon>
    </lineage>
</organism>
<dbReference type="InterPro" id="IPR011527">
    <property type="entry name" value="ABC1_TM_dom"/>
</dbReference>
<keyword evidence="5" id="KW-0547">Nucleotide-binding</keyword>
<dbReference type="PANTHER" id="PTHR43394:SF1">
    <property type="entry name" value="ATP-BINDING CASSETTE SUB-FAMILY B MEMBER 10, MITOCHONDRIAL"/>
    <property type="match status" value="1"/>
</dbReference>
<evidence type="ECO:0000256" key="6">
    <source>
        <dbReference type="ARBA" id="ARBA00022840"/>
    </source>
</evidence>
<dbReference type="PROSITE" id="PS50893">
    <property type="entry name" value="ABC_TRANSPORTER_2"/>
    <property type="match status" value="1"/>
</dbReference>
<evidence type="ECO:0000256" key="5">
    <source>
        <dbReference type="ARBA" id="ARBA00022741"/>
    </source>
</evidence>
<dbReference type="InterPro" id="IPR027417">
    <property type="entry name" value="P-loop_NTPase"/>
</dbReference>
<keyword evidence="3" id="KW-1003">Cell membrane</keyword>
<sequence length="654" mass="74723">MKMLQNQEHSVDRLKNKQRYLLDQLKTMKLIGTMIWGSGPLLIILIFLFMLIQGLIPAIQLFSSKQIIDGISAKGESSDISIIWACIYAISMILMVLLDSIKKWIGKILSERSLLSINLLLLEAWEKVPGMKFFDEKKYRNRLDTLQDATGWLPSQIITVSINFITGLISIGGIILLIGSLSPILAVLLVLSTIPYALKQNKYGELDWEYEKELAEDRRRMNYARDMLLGRRASKEVRLFGLESFFLKLYRMKFQNIFTRFKIMQKSFVRGSILTGLLSGIVAGLGYLWIIYQISNESISLGDIALYLLAIFQLSKELMGVSNDGADALELWRMGTDFRIFIESEPDIHQVPNPQTGLYGEPMSIEFRNVTFKYPYGKHEEEEEDDDDDDEYEYEEDDDSLEDYDSDSHASFDDQDNDREYILNNVSFKILPGEHVALVGGNGSGKTTIVKLLCRFYEPTSGSILINGRDIKTLDINELRSNISAIFQDYGKYSLTVEENITISDLQRQDKQKLKEVATIAQVDEFIKKLPNKYNSLLGPEWGGEDLSGGQWQRIAIARAIYQDSDLIIMDEPTAALDIRAEYELYNNFRALAKGKSVLLISHRFSTVKMANRILVLKNGSIVEEGEHKQLMELGGEYAKMYKVQAEYFYENKD</sequence>
<dbReference type="AlphaFoldDB" id="A0A2C1LWH2"/>
<evidence type="ECO:0000256" key="7">
    <source>
        <dbReference type="ARBA" id="ARBA00022989"/>
    </source>
</evidence>
<evidence type="ECO:0000256" key="1">
    <source>
        <dbReference type="ARBA" id="ARBA00004651"/>
    </source>
</evidence>
<dbReference type="PROSITE" id="PS00211">
    <property type="entry name" value="ABC_TRANSPORTER_1"/>
    <property type="match status" value="1"/>
</dbReference>
<comment type="subcellular location">
    <subcellularLocation>
        <location evidence="1">Cell membrane</location>
        <topology evidence="1">Multi-pass membrane protein</topology>
    </subcellularLocation>
</comment>
<evidence type="ECO:0000313" key="13">
    <source>
        <dbReference type="EMBL" id="PGU02798.1"/>
    </source>
</evidence>
<dbReference type="PANTHER" id="PTHR43394">
    <property type="entry name" value="ATP-DEPENDENT PERMEASE MDL1, MITOCHONDRIAL"/>
    <property type="match status" value="1"/>
</dbReference>
<dbReference type="EMBL" id="NUMG01000010">
    <property type="protein sequence ID" value="PGU02798.1"/>
    <property type="molecule type" value="Genomic_DNA"/>
</dbReference>
<feature type="domain" description="ABC transmembrane type-1" evidence="12">
    <location>
        <begin position="44"/>
        <end position="330"/>
    </location>
</feature>
<dbReference type="GO" id="GO:0016887">
    <property type="term" value="F:ATP hydrolysis activity"/>
    <property type="evidence" value="ECO:0007669"/>
    <property type="project" value="InterPro"/>
</dbReference>
<dbReference type="FunFam" id="3.40.50.300:FF:000221">
    <property type="entry name" value="Multidrug ABC transporter ATP-binding protein"/>
    <property type="match status" value="1"/>
</dbReference>
<gene>
    <name evidence="13" type="ORF">COD19_10690</name>
</gene>
<dbReference type="InterPro" id="IPR017871">
    <property type="entry name" value="ABC_transporter-like_CS"/>
</dbReference>